<sequence length="81" mass="9358">MDKINFYDELTGETIQFEVIDQATIDGQKYLLVADEEDIATILKEMSEDGDEITYELVEDDEELQKVALTLMESDEYDIEV</sequence>
<name>A0A926EIP7_9FIRM</name>
<dbReference type="RefSeq" id="WP_177669746.1">
    <property type="nucleotide sequence ID" value="NZ_JACRSY010000020.1"/>
</dbReference>
<accession>A0A926EIP7</accession>
<organism evidence="1 2">
    <name type="scientific">Zhenhengia yiwuensis</name>
    <dbReference type="NCBI Taxonomy" id="2763666"/>
    <lineage>
        <taxon>Bacteria</taxon>
        <taxon>Bacillati</taxon>
        <taxon>Bacillota</taxon>
        <taxon>Clostridia</taxon>
        <taxon>Lachnospirales</taxon>
        <taxon>Lachnospiraceae</taxon>
        <taxon>Zhenhengia</taxon>
    </lineage>
</organism>
<dbReference type="EMBL" id="JACRSY010000020">
    <property type="protein sequence ID" value="MBC8580381.1"/>
    <property type="molecule type" value="Genomic_DNA"/>
</dbReference>
<reference evidence="1" key="1">
    <citation type="submission" date="2020-08" db="EMBL/GenBank/DDBJ databases">
        <title>Genome public.</title>
        <authorList>
            <person name="Liu C."/>
            <person name="Sun Q."/>
        </authorList>
    </citation>
    <scope>NUCLEOTIDE SEQUENCE</scope>
    <source>
        <strain evidence="1">NSJ-12</strain>
    </source>
</reference>
<evidence type="ECO:0000313" key="1">
    <source>
        <dbReference type="EMBL" id="MBC8580381.1"/>
    </source>
</evidence>
<evidence type="ECO:0000313" key="2">
    <source>
        <dbReference type="Proteomes" id="UP000655830"/>
    </source>
</evidence>
<dbReference type="Pfam" id="PF06949">
    <property type="entry name" value="DUF1292"/>
    <property type="match status" value="1"/>
</dbReference>
<dbReference type="Proteomes" id="UP000655830">
    <property type="component" value="Unassembled WGS sequence"/>
</dbReference>
<proteinExistence type="predicted"/>
<dbReference type="InterPro" id="IPR009711">
    <property type="entry name" value="UPF0473"/>
</dbReference>
<comment type="caution">
    <text evidence="1">The sequence shown here is derived from an EMBL/GenBank/DDBJ whole genome shotgun (WGS) entry which is preliminary data.</text>
</comment>
<dbReference type="AlphaFoldDB" id="A0A926EIP7"/>
<keyword evidence="2" id="KW-1185">Reference proteome</keyword>
<protein>
    <submittedName>
        <fullName evidence="1">DUF1292 domain-containing protein</fullName>
    </submittedName>
</protein>
<gene>
    <name evidence="1" type="ORF">H8718_12665</name>
</gene>